<evidence type="ECO:0000256" key="4">
    <source>
        <dbReference type="ARBA" id="ARBA00023136"/>
    </source>
</evidence>
<keyword evidence="9" id="KW-1185">Reference proteome</keyword>
<dbReference type="PANTHER" id="PTHR33048:SF47">
    <property type="entry name" value="INTEGRAL MEMBRANE PROTEIN-RELATED"/>
    <property type="match status" value="1"/>
</dbReference>
<dbReference type="OrthoDB" id="5429740at2759"/>
<evidence type="ECO:0000313" key="8">
    <source>
        <dbReference type="EMBL" id="KZZ87551.1"/>
    </source>
</evidence>
<feature type="transmembrane region" description="Helical" evidence="6">
    <location>
        <begin position="110"/>
        <end position="131"/>
    </location>
</feature>
<evidence type="ECO:0000256" key="1">
    <source>
        <dbReference type="ARBA" id="ARBA00004141"/>
    </source>
</evidence>
<evidence type="ECO:0000256" key="5">
    <source>
        <dbReference type="ARBA" id="ARBA00038359"/>
    </source>
</evidence>
<dbReference type="InterPro" id="IPR052337">
    <property type="entry name" value="SAT4-like"/>
</dbReference>
<evidence type="ECO:0000259" key="7">
    <source>
        <dbReference type="Pfam" id="PF20684"/>
    </source>
</evidence>
<sequence>MATIGGSRHVWYLDEAETLKALKWSWISQPPAIALFATSKTSVGLLQLRLIKLTNAWRRYIIYGVIVTVFVANVIIIIFTFAQCSPARALWTPSLEGKCWKPDVQLHISFFGAALNILADVVLAVLPLTFIPSLRLGLAKKVVLCVLLGFGIKERISYPSLERRGVLRAHFLRQSPAIATALGAPYRQKETFFTP</sequence>
<feature type="domain" description="Rhodopsin" evidence="7">
    <location>
        <begin position="3"/>
        <end position="152"/>
    </location>
</feature>
<dbReference type="EMBL" id="AZGY01000036">
    <property type="protein sequence ID" value="KZZ87551.1"/>
    <property type="molecule type" value="Genomic_DNA"/>
</dbReference>
<name>A0A167VHW2_9HYPO</name>
<evidence type="ECO:0000256" key="2">
    <source>
        <dbReference type="ARBA" id="ARBA00022692"/>
    </source>
</evidence>
<feature type="transmembrane region" description="Helical" evidence="6">
    <location>
        <begin position="60"/>
        <end position="82"/>
    </location>
</feature>
<evidence type="ECO:0000256" key="6">
    <source>
        <dbReference type="SAM" id="Phobius"/>
    </source>
</evidence>
<keyword evidence="4 6" id="KW-0472">Membrane</keyword>
<dbReference type="GO" id="GO:0016020">
    <property type="term" value="C:membrane"/>
    <property type="evidence" value="ECO:0007669"/>
    <property type="project" value="UniProtKB-SubCell"/>
</dbReference>
<evidence type="ECO:0000313" key="9">
    <source>
        <dbReference type="Proteomes" id="UP000078544"/>
    </source>
</evidence>
<dbReference type="PANTHER" id="PTHR33048">
    <property type="entry name" value="PTH11-LIKE INTEGRAL MEMBRANE PROTEIN (AFU_ORTHOLOGUE AFUA_5G11245)"/>
    <property type="match status" value="1"/>
</dbReference>
<comment type="similarity">
    <text evidence="5">Belongs to the SAT4 family.</text>
</comment>
<dbReference type="InterPro" id="IPR049326">
    <property type="entry name" value="Rhodopsin_dom_fungi"/>
</dbReference>
<keyword evidence="2 6" id="KW-0812">Transmembrane</keyword>
<dbReference type="AlphaFoldDB" id="A0A167VHW2"/>
<dbReference type="STRING" id="1081109.A0A167VHW2"/>
<gene>
    <name evidence="8" type="ORF">AAL_08357</name>
</gene>
<comment type="caution">
    <text evidence="8">The sequence shown here is derived from an EMBL/GenBank/DDBJ whole genome shotgun (WGS) entry which is preliminary data.</text>
</comment>
<organism evidence="8 9">
    <name type="scientific">Moelleriella libera RCEF 2490</name>
    <dbReference type="NCBI Taxonomy" id="1081109"/>
    <lineage>
        <taxon>Eukaryota</taxon>
        <taxon>Fungi</taxon>
        <taxon>Dikarya</taxon>
        <taxon>Ascomycota</taxon>
        <taxon>Pezizomycotina</taxon>
        <taxon>Sordariomycetes</taxon>
        <taxon>Hypocreomycetidae</taxon>
        <taxon>Hypocreales</taxon>
        <taxon>Clavicipitaceae</taxon>
        <taxon>Moelleriella</taxon>
    </lineage>
</organism>
<keyword evidence="3 6" id="KW-1133">Transmembrane helix</keyword>
<dbReference type="Pfam" id="PF20684">
    <property type="entry name" value="Fung_rhodopsin"/>
    <property type="match status" value="1"/>
</dbReference>
<accession>A0A167VHW2</accession>
<reference evidence="8 9" key="1">
    <citation type="journal article" date="2016" name="Genome Biol. Evol.">
        <title>Divergent and convergent evolution of fungal pathogenicity.</title>
        <authorList>
            <person name="Shang Y."/>
            <person name="Xiao G."/>
            <person name="Zheng P."/>
            <person name="Cen K."/>
            <person name="Zhan S."/>
            <person name="Wang C."/>
        </authorList>
    </citation>
    <scope>NUCLEOTIDE SEQUENCE [LARGE SCALE GENOMIC DNA]</scope>
    <source>
        <strain evidence="8 9">RCEF 2490</strain>
    </source>
</reference>
<protein>
    <submittedName>
        <fullName evidence="8">Integral membrane protein</fullName>
    </submittedName>
</protein>
<proteinExistence type="inferred from homology"/>
<comment type="subcellular location">
    <subcellularLocation>
        <location evidence="1">Membrane</location>
        <topology evidence="1">Multi-pass membrane protein</topology>
    </subcellularLocation>
</comment>
<dbReference type="Proteomes" id="UP000078544">
    <property type="component" value="Unassembled WGS sequence"/>
</dbReference>
<evidence type="ECO:0000256" key="3">
    <source>
        <dbReference type="ARBA" id="ARBA00022989"/>
    </source>
</evidence>